<sequence>MNYNEVSFKAAYGTINQLPKSVRPEISFAGRSNVGKSSLLNKLFNRKGLAKVSSTPGKTATINFFTASSADFVDLPGYGYAKVSKTERQRWSGLIEGYFHQDRRFALVVSLIDIRHAASELDVQMIDFLMEEGLPFVVVLTKADKLSKSQVNRQVAAIRKQLGFEPEDPIIAVSSEKGTGIDVLKRTIEYAIQEEKKEFRG</sequence>
<feature type="domain" description="EngB-type G" evidence="11">
    <location>
        <begin position="22"/>
        <end position="194"/>
    </location>
</feature>
<keyword evidence="3 10" id="KW-0132">Cell division</keyword>
<evidence type="ECO:0000256" key="8">
    <source>
        <dbReference type="ARBA" id="ARBA00023210"/>
    </source>
</evidence>
<dbReference type="InterPro" id="IPR027417">
    <property type="entry name" value="P-loop_NTPase"/>
</dbReference>
<evidence type="ECO:0000256" key="7">
    <source>
        <dbReference type="ARBA" id="ARBA00023134"/>
    </source>
</evidence>
<proteinExistence type="inferred from homology"/>
<dbReference type="eggNOG" id="COG0218">
    <property type="taxonomic scope" value="Bacteria"/>
</dbReference>
<dbReference type="InterPro" id="IPR019987">
    <property type="entry name" value="GTP-bd_ribosome_bio_YsxC"/>
</dbReference>
<comment type="similarity">
    <text evidence="2 10">Belongs to the TRAFAC class TrmE-Era-EngA-EngB-Septin-like GTPase superfamily. EngB GTPase family.</text>
</comment>
<dbReference type="EMBL" id="CP001684">
    <property type="protein sequence ID" value="ACV22063.1"/>
    <property type="molecule type" value="Genomic_DNA"/>
</dbReference>
<keyword evidence="7 10" id="KW-0342">GTP-binding</keyword>
<dbReference type="InterPro" id="IPR006073">
    <property type="entry name" value="GTP-bd"/>
</dbReference>
<dbReference type="STRING" id="471855.Shel_10280"/>
<protein>
    <recommendedName>
        <fullName evidence="10">Probable GTP-binding protein EngB</fullName>
    </recommendedName>
</protein>
<gene>
    <name evidence="10" type="primary">engB</name>
    <name evidence="12" type="ordered locus">Shel_10280</name>
</gene>
<keyword evidence="4" id="KW-0479">Metal-binding</keyword>
<dbReference type="Gene3D" id="3.40.50.300">
    <property type="entry name" value="P-loop containing nucleotide triphosphate hydrolases"/>
    <property type="match status" value="1"/>
</dbReference>
<evidence type="ECO:0000256" key="10">
    <source>
        <dbReference type="HAMAP-Rule" id="MF_00321"/>
    </source>
</evidence>
<dbReference type="InterPro" id="IPR005225">
    <property type="entry name" value="Small_GTP-bd"/>
</dbReference>
<dbReference type="Proteomes" id="UP000002026">
    <property type="component" value="Chromosome"/>
</dbReference>
<evidence type="ECO:0000256" key="5">
    <source>
        <dbReference type="ARBA" id="ARBA00022741"/>
    </source>
</evidence>
<dbReference type="HOGENOM" id="CLU_033732_3_2_11"/>
<evidence type="ECO:0000256" key="6">
    <source>
        <dbReference type="ARBA" id="ARBA00022842"/>
    </source>
</evidence>
<reference evidence="12 13" key="1">
    <citation type="journal article" date="2009" name="Stand. Genomic Sci.">
        <title>Complete genome sequence of Slackia heliotrinireducens type strain (RHS 1).</title>
        <authorList>
            <person name="Pukall R."/>
            <person name="Lapidus A."/>
            <person name="Nolan M."/>
            <person name="Copeland A."/>
            <person name="Glavina Del Rio T."/>
            <person name="Lucas S."/>
            <person name="Chen F."/>
            <person name="Tice H."/>
            <person name="Cheng J.F."/>
            <person name="Chertkov O."/>
            <person name="Bruce D."/>
            <person name="Goodwin L."/>
            <person name="Kuske C."/>
            <person name="Brettin T."/>
            <person name="Detter J.C."/>
            <person name="Han C."/>
            <person name="Pitluck S."/>
            <person name="Pati A."/>
            <person name="Mavrommatis K."/>
            <person name="Ivanova N."/>
            <person name="Ovchinnikova G."/>
            <person name="Chen A."/>
            <person name="Palaniappan K."/>
            <person name="Schneider S."/>
            <person name="Rohde M."/>
            <person name="Chain P."/>
            <person name="D'haeseleer P."/>
            <person name="Goker M."/>
            <person name="Bristow J."/>
            <person name="Eisen J.A."/>
            <person name="Markowitz V."/>
            <person name="Kyrpides N.C."/>
            <person name="Klenk H.P."/>
            <person name="Hugenholtz P."/>
        </authorList>
    </citation>
    <scope>NUCLEOTIDE SEQUENCE [LARGE SCALE GENOMIC DNA]</scope>
    <source>
        <strain evidence="13">ATCC 29202 / DSM 20476 / NCTC 11029 / RHS 1</strain>
    </source>
</reference>
<dbReference type="AlphaFoldDB" id="C7N578"/>
<comment type="cofactor">
    <cofactor evidence="1">
        <name>Mg(2+)</name>
        <dbReference type="ChEBI" id="CHEBI:18420"/>
    </cofactor>
</comment>
<evidence type="ECO:0000313" key="12">
    <source>
        <dbReference type="EMBL" id="ACV22063.1"/>
    </source>
</evidence>
<evidence type="ECO:0000256" key="3">
    <source>
        <dbReference type="ARBA" id="ARBA00022618"/>
    </source>
</evidence>
<comment type="function">
    <text evidence="10">Necessary for normal cell division and for the maintenance of normal septation.</text>
</comment>
<keyword evidence="6" id="KW-0460">Magnesium</keyword>
<dbReference type="GO" id="GO:0000917">
    <property type="term" value="P:division septum assembly"/>
    <property type="evidence" value="ECO:0007669"/>
    <property type="project" value="UniProtKB-KW"/>
</dbReference>
<evidence type="ECO:0000256" key="2">
    <source>
        <dbReference type="ARBA" id="ARBA00009638"/>
    </source>
</evidence>
<dbReference type="GO" id="GO:0005525">
    <property type="term" value="F:GTP binding"/>
    <property type="evidence" value="ECO:0007669"/>
    <property type="project" value="UniProtKB-UniRule"/>
</dbReference>
<dbReference type="InterPro" id="IPR030393">
    <property type="entry name" value="G_ENGB_dom"/>
</dbReference>
<dbReference type="GO" id="GO:0046872">
    <property type="term" value="F:metal ion binding"/>
    <property type="evidence" value="ECO:0007669"/>
    <property type="project" value="UniProtKB-KW"/>
</dbReference>
<evidence type="ECO:0000259" key="11">
    <source>
        <dbReference type="PROSITE" id="PS51706"/>
    </source>
</evidence>
<dbReference type="HAMAP" id="MF_00321">
    <property type="entry name" value="GTPase_EngB"/>
    <property type="match status" value="1"/>
</dbReference>
<dbReference type="PANTHER" id="PTHR11649">
    <property type="entry name" value="MSS1/TRME-RELATED GTP-BINDING PROTEIN"/>
    <property type="match status" value="1"/>
</dbReference>
<dbReference type="PANTHER" id="PTHR11649:SF13">
    <property type="entry name" value="ENGB-TYPE G DOMAIN-CONTAINING PROTEIN"/>
    <property type="match status" value="1"/>
</dbReference>
<evidence type="ECO:0000256" key="4">
    <source>
        <dbReference type="ARBA" id="ARBA00022723"/>
    </source>
</evidence>
<keyword evidence="5 10" id="KW-0547">Nucleotide-binding</keyword>
<dbReference type="NCBIfam" id="TIGR03598">
    <property type="entry name" value="GTPase_YsxC"/>
    <property type="match status" value="1"/>
</dbReference>
<dbReference type="Pfam" id="PF01926">
    <property type="entry name" value="MMR_HSR1"/>
    <property type="match status" value="1"/>
</dbReference>
<dbReference type="RefSeq" id="WP_012798167.1">
    <property type="nucleotide sequence ID" value="NC_013165.1"/>
</dbReference>
<keyword evidence="9 10" id="KW-0131">Cell cycle</keyword>
<keyword evidence="8 10" id="KW-0717">Septation</keyword>
<dbReference type="KEGG" id="shi:Shel_10280"/>
<evidence type="ECO:0000256" key="9">
    <source>
        <dbReference type="ARBA" id="ARBA00023306"/>
    </source>
</evidence>
<keyword evidence="13" id="KW-1185">Reference proteome</keyword>
<evidence type="ECO:0000313" key="13">
    <source>
        <dbReference type="Proteomes" id="UP000002026"/>
    </source>
</evidence>
<organism evidence="12 13">
    <name type="scientific">Slackia heliotrinireducens (strain ATCC 29202 / DSM 20476 / NCTC 11029 / RHS 1)</name>
    <name type="common">Peptococcus heliotrinreducens</name>
    <dbReference type="NCBI Taxonomy" id="471855"/>
    <lineage>
        <taxon>Bacteria</taxon>
        <taxon>Bacillati</taxon>
        <taxon>Actinomycetota</taxon>
        <taxon>Coriobacteriia</taxon>
        <taxon>Eggerthellales</taxon>
        <taxon>Eggerthellaceae</taxon>
        <taxon>Slackia</taxon>
    </lineage>
</organism>
<dbReference type="NCBIfam" id="TIGR00231">
    <property type="entry name" value="small_GTP"/>
    <property type="match status" value="1"/>
</dbReference>
<dbReference type="SUPFAM" id="SSF52540">
    <property type="entry name" value="P-loop containing nucleoside triphosphate hydrolases"/>
    <property type="match status" value="1"/>
</dbReference>
<dbReference type="CDD" id="cd01876">
    <property type="entry name" value="YihA_EngB"/>
    <property type="match status" value="1"/>
</dbReference>
<dbReference type="FunFam" id="3.40.50.300:FF:000098">
    <property type="entry name" value="Probable GTP-binding protein EngB"/>
    <property type="match status" value="1"/>
</dbReference>
<dbReference type="GO" id="GO:0005829">
    <property type="term" value="C:cytosol"/>
    <property type="evidence" value="ECO:0007669"/>
    <property type="project" value="TreeGrafter"/>
</dbReference>
<name>C7N578_SLAHD</name>
<accession>C7N578</accession>
<dbReference type="PROSITE" id="PS51706">
    <property type="entry name" value="G_ENGB"/>
    <property type="match status" value="1"/>
</dbReference>
<evidence type="ECO:0000256" key="1">
    <source>
        <dbReference type="ARBA" id="ARBA00001946"/>
    </source>
</evidence>